<accession>A0ABP8BDD3</accession>
<dbReference type="RefSeq" id="WP_344921761.1">
    <property type="nucleotide sequence ID" value="NZ_BAABAQ010000013.1"/>
</dbReference>
<dbReference type="NCBIfam" id="NF011984">
    <property type="entry name" value="PRK15446.1-5"/>
    <property type="match status" value="1"/>
</dbReference>
<dbReference type="InterPro" id="IPR011059">
    <property type="entry name" value="Metal-dep_hydrolase_composite"/>
</dbReference>
<name>A0ABP8BDD3_9ACTN</name>
<dbReference type="InterPro" id="IPR051781">
    <property type="entry name" value="Metallo-dep_Hydrolase"/>
</dbReference>
<organism evidence="1 2">
    <name type="scientific">Streptosporangium oxazolinicum</name>
    <dbReference type="NCBI Taxonomy" id="909287"/>
    <lineage>
        <taxon>Bacteria</taxon>
        <taxon>Bacillati</taxon>
        <taxon>Actinomycetota</taxon>
        <taxon>Actinomycetes</taxon>
        <taxon>Streptosporangiales</taxon>
        <taxon>Streptosporangiaceae</taxon>
        <taxon>Streptosporangium</taxon>
    </lineage>
</organism>
<dbReference type="PIRSF" id="PIRSF038971">
    <property type="entry name" value="PhnM"/>
    <property type="match status" value="1"/>
</dbReference>
<dbReference type="InterPro" id="IPR012696">
    <property type="entry name" value="PhnM"/>
</dbReference>
<dbReference type="Gene3D" id="2.30.40.10">
    <property type="entry name" value="Urease, subunit C, domain 1"/>
    <property type="match status" value="1"/>
</dbReference>
<evidence type="ECO:0000313" key="2">
    <source>
        <dbReference type="Proteomes" id="UP001501251"/>
    </source>
</evidence>
<sequence>MTFTLRARRVLTGEAELSPGHVRVEDGVITSVTAEPPGGPVTDLGDHDLLPGLVDLHSDCWYQRARPRPSARFPLGQALVMLDTEVVSWGITTHFTCLALQDDTTAGRTLDEAAEAAAIVAAAGGLRADHRTHLRVEATMRRLDVVAELAALPRAGMLSYMDHTPGQGQFRREADWRAYYAGTGEPDLDALLAGRRARQPHTDATRKDLAALAVAYGLALASHDDDTPGRAAQAHALGAVIAEFPVTAGAAHRAHELGLTVVMGAPNAMRGGSHVAGNLSARDTLAAGHLGALTSDYHPPSLLGAIYCLADAGLCDLATSVGLATAGPARAAGLTDRGVLRPGARADLVAVTRKAGLPVATQTWIAGEPAFGF</sequence>
<dbReference type="NCBIfam" id="NF011990">
    <property type="entry name" value="PRK15446.2-6"/>
    <property type="match status" value="1"/>
</dbReference>
<dbReference type="SUPFAM" id="SSF51556">
    <property type="entry name" value="Metallo-dependent hydrolases"/>
    <property type="match status" value="1"/>
</dbReference>
<dbReference type="Gene3D" id="3.20.20.140">
    <property type="entry name" value="Metal-dependent hydrolases"/>
    <property type="match status" value="2"/>
</dbReference>
<protein>
    <submittedName>
        <fullName evidence="1">Alpha-D-ribose 1-methylphosphonate 5-triphosphate diphosphatase</fullName>
    </submittedName>
</protein>
<dbReference type="SUPFAM" id="SSF51338">
    <property type="entry name" value="Composite domain of metallo-dependent hydrolases"/>
    <property type="match status" value="1"/>
</dbReference>
<dbReference type="PANTHER" id="PTHR43135:SF3">
    <property type="entry name" value="ALPHA-D-RIBOSE 1-METHYLPHOSPHONATE 5-TRIPHOSPHATE DIPHOSPHATASE"/>
    <property type="match status" value="1"/>
</dbReference>
<dbReference type="InterPro" id="IPR032466">
    <property type="entry name" value="Metal_Hydrolase"/>
</dbReference>
<comment type="caution">
    <text evidence="1">The sequence shown here is derived from an EMBL/GenBank/DDBJ whole genome shotgun (WGS) entry which is preliminary data.</text>
</comment>
<evidence type="ECO:0000313" key="1">
    <source>
        <dbReference type="EMBL" id="GAA4204128.1"/>
    </source>
</evidence>
<proteinExistence type="predicted"/>
<dbReference type="EMBL" id="BAABAQ010000013">
    <property type="protein sequence ID" value="GAA4204128.1"/>
    <property type="molecule type" value="Genomic_DNA"/>
</dbReference>
<dbReference type="PANTHER" id="PTHR43135">
    <property type="entry name" value="ALPHA-D-RIBOSE 1-METHYLPHOSPHONATE 5-TRIPHOSPHATE DIPHOSPHATASE"/>
    <property type="match status" value="1"/>
</dbReference>
<keyword evidence="2" id="KW-1185">Reference proteome</keyword>
<reference evidence="2" key="1">
    <citation type="journal article" date="2019" name="Int. J. Syst. Evol. Microbiol.">
        <title>The Global Catalogue of Microorganisms (GCM) 10K type strain sequencing project: providing services to taxonomists for standard genome sequencing and annotation.</title>
        <authorList>
            <consortium name="The Broad Institute Genomics Platform"/>
            <consortium name="The Broad Institute Genome Sequencing Center for Infectious Disease"/>
            <person name="Wu L."/>
            <person name="Ma J."/>
        </authorList>
    </citation>
    <scope>NUCLEOTIDE SEQUENCE [LARGE SCALE GENOMIC DNA]</scope>
    <source>
        <strain evidence="2">JCM 17388</strain>
    </source>
</reference>
<dbReference type="Proteomes" id="UP001501251">
    <property type="component" value="Unassembled WGS sequence"/>
</dbReference>
<gene>
    <name evidence="1" type="ORF">GCM10022252_62810</name>
</gene>